<proteinExistence type="predicted"/>
<sequence length="158" mass="18166">MTTIRQASPKRQEISRKDANFVIADLEISSSSKESIEEMSTETIQSTNKRRKPATCLLCIATISKKSQDKTCGAQQERWQVLRRIGKMEPVKHTTNADWRPRRGRRKTVQLYERVIETPFIMRSVLLLCTLLSSFQVTSPASVLNQVVWNFNDHDLVT</sequence>
<evidence type="ECO:0000313" key="2">
    <source>
        <dbReference type="Proteomes" id="UP001195483"/>
    </source>
</evidence>
<reference evidence="1" key="1">
    <citation type="journal article" date="2021" name="Genome Biol. Evol.">
        <title>A High-Quality Reference Genome for a Parasitic Bivalve with Doubly Uniparental Inheritance (Bivalvia: Unionida).</title>
        <authorList>
            <person name="Smith C.H."/>
        </authorList>
    </citation>
    <scope>NUCLEOTIDE SEQUENCE</scope>
    <source>
        <strain evidence="1">CHS0354</strain>
    </source>
</reference>
<reference evidence="1" key="2">
    <citation type="journal article" date="2021" name="Genome Biol. Evol.">
        <title>Developing a high-quality reference genome for a parasitic bivalve with doubly uniparental inheritance (Bivalvia: Unionida).</title>
        <authorList>
            <person name="Smith C.H."/>
        </authorList>
    </citation>
    <scope>NUCLEOTIDE SEQUENCE</scope>
    <source>
        <strain evidence="1">CHS0354</strain>
        <tissue evidence="1">Mantle</tissue>
    </source>
</reference>
<name>A0AAE0TKL3_9BIVA</name>
<dbReference type="EMBL" id="JAEAOA010001023">
    <property type="protein sequence ID" value="KAK3612202.1"/>
    <property type="molecule type" value="Genomic_DNA"/>
</dbReference>
<keyword evidence="2" id="KW-1185">Reference proteome</keyword>
<dbReference type="Proteomes" id="UP001195483">
    <property type="component" value="Unassembled WGS sequence"/>
</dbReference>
<gene>
    <name evidence="1" type="ORF">CHS0354_016590</name>
</gene>
<comment type="caution">
    <text evidence="1">The sequence shown here is derived from an EMBL/GenBank/DDBJ whole genome shotgun (WGS) entry which is preliminary data.</text>
</comment>
<accession>A0AAE0TKL3</accession>
<organism evidence="1 2">
    <name type="scientific">Potamilus streckersoni</name>
    <dbReference type="NCBI Taxonomy" id="2493646"/>
    <lineage>
        <taxon>Eukaryota</taxon>
        <taxon>Metazoa</taxon>
        <taxon>Spiralia</taxon>
        <taxon>Lophotrochozoa</taxon>
        <taxon>Mollusca</taxon>
        <taxon>Bivalvia</taxon>
        <taxon>Autobranchia</taxon>
        <taxon>Heteroconchia</taxon>
        <taxon>Palaeoheterodonta</taxon>
        <taxon>Unionida</taxon>
        <taxon>Unionoidea</taxon>
        <taxon>Unionidae</taxon>
        <taxon>Ambleminae</taxon>
        <taxon>Lampsilini</taxon>
        <taxon>Potamilus</taxon>
    </lineage>
</organism>
<reference evidence="1" key="3">
    <citation type="submission" date="2023-05" db="EMBL/GenBank/DDBJ databases">
        <authorList>
            <person name="Smith C.H."/>
        </authorList>
    </citation>
    <scope>NUCLEOTIDE SEQUENCE</scope>
    <source>
        <strain evidence="1">CHS0354</strain>
        <tissue evidence="1">Mantle</tissue>
    </source>
</reference>
<evidence type="ECO:0000313" key="1">
    <source>
        <dbReference type="EMBL" id="KAK3612202.1"/>
    </source>
</evidence>
<dbReference type="AlphaFoldDB" id="A0AAE0TKL3"/>
<protein>
    <submittedName>
        <fullName evidence="1">Uncharacterized protein</fullName>
    </submittedName>
</protein>